<dbReference type="RefSeq" id="WP_145113355.1">
    <property type="nucleotide sequence ID" value="NZ_CP036349.1"/>
</dbReference>
<accession>A0A518KAA2</accession>
<dbReference type="PROSITE" id="PS50283">
    <property type="entry name" value="NA_SOLUT_SYMP_3"/>
    <property type="match status" value="1"/>
</dbReference>
<evidence type="ECO:0000313" key="10">
    <source>
        <dbReference type="Proteomes" id="UP000316426"/>
    </source>
</evidence>
<dbReference type="GO" id="GO:0005886">
    <property type="term" value="C:plasma membrane"/>
    <property type="evidence" value="ECO:0007669"/>
    <property type="project" value="TreeGrafter"/>
</dbReference>
<reference evidence="9 10" key="1">
    <citation type="submission" date="2019-02" db="EMBL/GenBank/DDBJ databases">
        <title>Deep-cultivation of Planctomycetes and their phenomic and genomic characterization uncovers novel biology.</title>
        <authorList>
            <person name="Wiegand S."/>
            <person name="Jogler M."/>
            <person name="Boedeker C."/>
            <person name="Pinto D."/>
            <person name="Vollmers J."/>
            <person name="Rivas-Marin E."/>
            <person name="Kohn T."/>
            <person name="Peeters S.H."/>
            <person name="Heuer A."/>
            <person name="Rast P."/>
            <person name="Oberbeckmann S."/>
            <person name="Bunk B."/>
            <person name="Jeske O."/>
            <person name="Meyerdierks A."/>
            <person name="Storesund J.E."/>
            <person name="Kallscheuer N."/>
            <person name="Luecker S."/>
            <person name="Lage O.M."/>
            <person name="Pohl T."/>
            <person name="Merkel B.J."/>
            <person name="Hornburger P."/>
            <person name="Mueller R.-W."/>
            <person name="Bruemmer F."/>
            <person name="Labrenz M."/>
            <person name="Spormann A.M."/>
            <person name="Op den Camp H."/>
            <person name="Overmann J."/>
            <person name="Amann R."/>
            <person name="Jetten M.S.M."/>
            <person name="Mascher T."/>
            <person name="Medema M.H."/>
            <person name="Devos D.P."/>
            <person name="Kaster A.-K."/>
            <person name="Ovreas L."/>
            <person name="Rohde M."/>
            <person name="Galperin M.Y."/>
            <person name="Jogler C."/>
        </authorList>
    </citation>
    <scope>NUCLEOTIDE SEQUENCE [LARGE SCALE GENOMIC DNA]</scope>
    <source>
        <strain evidence="9 10">Spa11</strain>
    </source>
</reference>
<feature type="transmembrane region" description="Helical" evidence="8">
    <location>
        <begin position="436"/>
        <end position="454"/>
    </location>
</feature>
<evidence type="ECO:0000313" key="9">
    <source>
        <dbReference type="EMBL" id="QDV74711.1"/>
    </source>
</evidence>
<feature type="transmembrane region" description="Helical" evidence="8">
    <location>
        <begin position="554"/>
        <end position="576"/>
    </location>
</feature>
<dbReference type="EMBL" id="CP036349">
    <property type="protein sequence ID" value="QDV74711.1"/>
    <property type="molecule type" value="Genomic_DNA"/>
</dbReference>
<dbReference type="Pfam" id="PF00474">
    <property type="entry name" value="SSF"/>
    <property type="match status" value="1"/>
</dbReference>
<protein>
    <submittedName>
        <fullName evidence="9">Sodium/glucose cotransporter</fullName>
    </submittedName>
</protein>
<dbReference type="Gene3D" id="1.20.1730.10">
    <property type="entry name" value="Sodium/glucose cotransporter"/>
    <property type="match status" value="1"/>
</dbReference>
<evidence type="ECO:0000256" key="2">
    <source>
        <dbReference type="ARBA" id="ARBA00006434"/>
    </source>
</evidence>
<sequence length="663" mass="70356">MPILAETAASIVPALTTLDVAIIAASLLGVLAVGALTGRQSGKDASQFFLSGRGMPWWLLGMSMVATTFAADTPNLVTDLVRTGGVAGNWVWWAFLLTGMLTVFNYAGLWRRSGLMTDLGFYEMRYSGRPAAFLRGFRALYLGVVFNVMVMSVVMLAAIKIGQVLLGVGPLVSIVSASVITVVFSAVGGFRAVVLTDAVLFVLAMTGSIAAACYAVNRPEVGGLAALVSSDAVAGKLAFLPPLDFGSAESINTLLSVLLIPLAVQWWSVWYPGSEPGGGGYLAQRMLAAKDPGHATAAALFFNCAHYALRPWPWILVALASLVVYPDLNSIREAFPGIDPSKIGHDLAYPAMLTQMPSGWLGIVLASLLAAYMSTISTHLNWGSSYVVNDFYQRFVEPDASDARLVVVGRVSTVLMMIAAAAMALQLQTASQGFQILLQIGAGTGLLFILRWYWWRINAYSEVAAMVVSFVVALVLAWYGESLGVPDWAKLTLGVAVTTAGWLMVAILTPSDDAETLEEFCRSVNPAGPGWGPVRERATAAGRPIPAPLADDNVWLGLARMVLGCVAVYAMLFATGYALYGELVSAAITLALSTAAASGIVWTYRSRFLKPTTPTIESLPHDPSNAPPNGTGDPRRPHMLGAPGVNDAALSDAGRRARDETRV</sequence>
<feature type="transmembrane region" description="Helical" evidence="8">
    <location>
        <begin position="460"/>
        <end position="479"/>
    </location>
</feature>
<feature type="transmembrane region" description="Helical" evidence="8">
    <location>
        <begin position="50"/>
        <end position="70"/>
    </location>
</feature>
<dbReference type="PANTHER" id="PTHR11819:SF77">
    <property type="entry name" value="SODIUM_GLUCOSE COTRANSPORT PROTEIN"/>
    <property type="match status" value="1"/>
</dbReference>
<gene>
    <name evidence="9" type="primary">sglT_6</name>
    <name evidence="9" type="ORF">Spa11_29190</name>
</gene>
<comment type="subcellular location">
    <subcellularLocation>
        <location evidence="1">Membrane</location>
        <topology evidence="1">Multi-pass membrane protein</topology>
    </subcellularLocation>
</comment>
<dbReference type="AlphaFoldDB" id="A0A518KAA2"/>
<dbReference type="InterPro" id="IPR001734">
    <property type="entry name" value="Na/solute_symporter"/>
</dbReference>
<dbReference type="Proteomes" id="UP000316426">
    <property type="component" value="Chromosome"/>
</dbReference>
<feature type="compositionally biased region" description="Basic and acidic residues" evidence="7">
    <location>
        <begin position="653"/>
        <end position="663"/>
    </location>
</feature>
<proteinExistence type="inferred from homology"/>
<dbReference type="GO" id="GO:0005412">
    <property type="term" value="F:D-glucose:sodium symporter activity"/>
    <property type="evidence" value="ECO:0007669"/>
    <property type="project" value="TreeGrafter"/>
</dbReference>
<evidence type="ECO:0000256" key="6">
    <source>
        <dbReference type="RuleBase" id="RU362091"/>
    </source>
</evidence>
<feature type="transmembrane region" description="Helical" evidence="8">
    <location>
        <begin position="139"/>
        <end position="159"/>
    </location>
</feature>
<evidence type="ECO:0000256" key="5">
    <source>
        <dbReference type="ARBA" id="ARBA00023136"/>
    </source>
</evidence>
<feature type="transmembrane region" description="Helical" evidence="8">
    <location>
        <begin position="491"/>
        <end position="509"/>
    </location>
</feature>
<feature type="transmembrane region" description="Helical" evidence="8">
    <location>
        <begin position="360"/>
        <end position="383"/>
    </location>
</feature>
<evidence type="ECO:0000256" key="7">
    <source>
        <dbReference type="SAM" id="MobiDB-lite"/>
    </source>
</evidence>
<keyword evidence="3 8" id="KW-0812">Transmembrane</keyword>
<feature type="transmembrane region" description="Helical" evidence="8">
    <location>
        <begin position="403"/>
        <end position="424"/>
    </location>
</feature>
<evidence type="ECO:0000256" key="4">
    <source>
        <dbReference type="ARBA" id="ARBA00022989"/>
    </source>
</evidence>
<evidence type="ECO:0000256" key="3">
    <source>
        <dbReference type="ARBA" id="ARBA00022692"/>
    </source>
</evidence>
<dbReference type="CDD" id="cd11477">
    <property type="entry name" value="SLC5sbd_u1"/>
    <property type="match status" value="1"/>
</dbReference>
<comment type="similarity">
    <text evidence="2 6">Belongs to the sodium:solute symporter (SSF) (TC 2.A.21) family.</text>
</comment>
<feature type="transmembrane region" description="Helical" evidence="8">
    <location>
        <begin position="194"/>
        <end position="215"/>
    </location>
</feature>
<feature type="transmembrane region" description="Helical" evidence="8">
    <location>
        <begin position="20"/>
        <end position="38"/>
    </location>
</feature>
<feature type="transmembrane region" description="Helical" evidence="8">
    <location>
        <begin position="583"/>
        <end position="604"/>
    </location>
</feature>
<keyword evidence="4 8" id="KW-1133">Transmembrane helix</keyword>
<keyword evidence="10" id="KW-1185">Reference proteome</keyword>
<name>A0A518KAA2_9BACT</name>
<keyword evidence="5 8" id="KW-0472">Membrane</keyword>
<dbReference type="KEGG" id="bmei:Spa11_29190"/>
<organism evidence="9 10">
    <name type="scientific">Botrimarina mediterranea</name>
    <dbReference type="NCBI Taxonomy" id="2528022"/>
    <lineage>
        <taxon>Bacteria</taxon>
        <taxon>Pseudomonadati</taxon>
        <taxon>Planctomycetota</taxon>
        <taxon>Planctomycetia</taxon>
        <taxon>Pirellulales</taxon>
        <taxon>Lacipirellulaceae</taxon>
        <taxon>Botrimarina</taxon>
    </lineage>
</organism>
<dbReference type="PANTHER" id="PTHR11819">
    <property type="entry name" value="SOLUTE CARRIER FAMILY 5"/>
    <property type="match status" value="1"/>
</dbReference>
<dbReference type="InterPro" id="IPR038377">
    <property type="entry name" value="Na/Glc_symporter_sf"/>
</dbReference>
<evidence type="ECO:0000256" key="8">
    <source>
        <dbReference type="SAM" id="Phobius"/>
    </source>
</evidence>
<evidence type="ECO:0000256" key="1">
    <source>
        <dbReference type="ARBA" id="ARBA00004141"/>
    </source>
</evidence>
<feature type="region of interest" description="Disordered" evidence="7">
    <location>
        <begin position="613"/>
        <end position="663"/>
    </location>
</feature>
<feature type="transmembrane region" description="Helical" evidence="8">
    <location>
        <begin position="90"/>
        <end position="109"/>
    </location>
</feature>
<feature type="transmembrane region" description="Helical" evidence="8">
    <location>
        <begin position="165"/>
        <end position="187"/>
    </location>
</feature>